<keyword evidence="12" id="KW-1185">Reference proteome</keyword>
<keyword evidence="5 8" id="KW-0653">Protein transport</keyword>
<keyword evidence="4 9" id="KW-0812">Transmembrane</keyword>
<accession>A0A1I1UUW6</accession>
<dbReference type="EMBL" id="FOMJ01000008">
    <property type="protein sequence ID" value="SFD74612.1"/>
    <property type="molecule type" value="Genomic_DNA"/>
</dbReference>
<dbReference type="GO" id="GO:0005886">
    <property type="term" value="C:plasma membrane"/>
    <property type="evidence" value="ECO:0007669"/>
    <property type="project" value="UniProtKB-SubCell"/>
</dbReference>
<dbReference type="Proteomes" id="UP000198611">
    <property type="component" value="Unassembled WGS sequence"/>
</dbReference>
<dbReference type="PANTHER" id="PTHR30625">
    <property type="entry name" value="PROTEIN TOLQ"/>
    <property type="match status" value="1"/>
</dbReference>
<evidence type="ECO:0000256" key="1">
    <source>
        <dbReference type="ARBA" id="ARBA00004651"/>
    </source>
</evidence>
<keyword evidence="2 8" id="KW-0813">Transport</keyword>
<keyword evidence="3" id="KW-1003">Cell membrane</keyword>
<dbReference type="InterPro" id="IPR002898">
    <property type="entry name" value="MotA_ExbB_proton_chnl"/>
</dbReference>
<comment type="similarity">
    <text evidence="8">Belongs to the exbB/tolQ family.</text>
</comment>
<feature type="transmembrane region" description="Helical" evidence="9">
    <location>
        <begin position="124"/>
        <end position="145"/>
    </location>
</feature>
<evidence type="ECO:0000256" key="5">
    <source>
        <dbReference type="ARBA" id="ARBA00022927"/>
    </source>
</evidence>
<protein>
    <submittedName>
        <fullName evidence="11">Outer membrane transport energization protein ExbB</fullName>
    </submittedName>
</protein>
<reference evidence="11 12" key="1">
    <citation type="submission" date="2016-10" db="EMBL/GenBank/DDBJ databases">
        <authorList>
            <person name="de Groot N.N."/>
        </authorList>
    </citation>
    <scope>NUCLEOTIDE SEQUENCE [LARGE SCALE GENOMIC DNA]</scope>
    <source>
        <strain evidence="11 12">HL3</strain>
    </source>
</reference>
<proteinExistence type="inferred from homology"/>
<evidence type="ECO:0000313" key="11">
    <source>
        <dbReference type="EMBL" id="SFD74612.1"/>
    </source>
</evidence>
<dbReference type="PANTHER" id="PTHR30625:SF15">
    <property type="entry name" value="BIOPOLYMER TRANSPORT PROTEIN EXBB"/>
    <property type="match status" value="1"/>
</dbReference>
<name>A0A1I1UUW6_9GAMM</name>
<evidence type="ECO:0000256" key="7">
    <source>
        <dbReference type="ARBA" id="ARBA00023136"/>
    </source>
</evidence>
<dbReference type="AlphaFoldDB" id="A0A1I1UUW6"/>
<evidence type="ECO:0000256" key="2">
    <source>
        <dbReference type="ARBA" id="ARBA00022448"/>
    </source>
</evidence>
<evidence type="ECO:0000256" key="8">
    <source>
        <dbReference type="RuleBase" id="RU004057"/>
    </source>
</evidence>
<evidence type="ECO:0000313" key="12">
    <source>
        <dbReference type="Proteomes" id="UP000198611"/>
    </source>
</evidence>
<dbReference type="InterPro" id="IPR050790">
    <property type="entry name" value="ExbB/TolQ_transport"/>
</dbReference>
<evidence type="ECO:0000256" key="9">
    <source>
        <dbReference type="SAM" id="Phobius"/>
    </source>
</evidence>
<sequence>MESETTQGLLGPLAWLYANGGTVVAILVGLSVVALAVILLKAWQFARLRLGSTAVLGEGEALWRSGRVGEALERLAASPHPAARVLETALRGQSRGDVEPATVREEVQRVAAAQLAGLRSHLKVLEVIGALSPLLGLLGTVLGMIEAFRELEAAGSQVDPSVLSGGIWEALLTTAAGLAVAIPVVAVLSLLERIVERTAQLMEDRVTRIFTGALAGGGEADSVANPATQLRPGHAH</sequence>
<gene>
    <name evidence="11" type="ORF">SAMN05660831_02216</name>
</gene>
<dbReference type="STRING" id="1123397.SAMN05660831_02216"/>
<evidence type="ECO:0000256" key="4">
    <source>
        <dbReference type="ARBA" id="ARBA00022692"/>
    </source>
</evidence>
<keyword evidence="7 9" id="KW-0472">Membrane</keyword>
<evidence type="ECO:0000256" key="6">
    <source>
        <dbReference type="ARBA" id="ARBA00022989"/>
    </source>
</evidence>
<organism evidence="11 12">
    <name type="scientific">Thiohalospira halophila DSM 15071</name>
    <dbReference type="NCBI Taxonomy" id="1123397"/>
    <lineage>
        <taxon>Bacteria</taxon>
        <taxon>Pseudomonadati</taxon>
        <taxon>Pseudomonadota</taxon>
        <taxon>Gammaproteobacteria</taxon>
        <taxon>Thiohalospirales</taxon>
        <taxon>Thiohalospiraceae</taxon>
        <taxon>Thiohalospira</taxon>
    </lineage>
</organism>
<comment type="subcellular location">
    <subcellularLocation>
        <location evidence="1">Cell membrane</location>
        <topology evidence="1">Multi-pass membrane protein</topology>
    </subcellularLocation>
    <subcellularLocation>
        <location evidence="8">Membrane</location>
        <topology evidence="8">Multi-pass membrane protein</topology>
    </subcellularLocation>
</comment>
<feature type="domain" description="MotA/TolQ/ExbB proton channel" evidence="10">
    <location>
        <begin position="80"/>
        <end position="203"/>
    </location>
</feature>
<keyword evidence="6 9" id="KW-1133">Transmembrane helix</keyword>
<evidence type="ECO:0000256" key="3">
    <source>
        <dbReference type="ARBA" id="ARBA00022475"/>
    </source>
</evidence>
<feature type="transmembrane region" description="Helical" evidence="9">
    <location>
        <begin position="165"/>
        <end position="191"/>
    </location>
</feature>
<dbReference type="RefSeq" id="WP_205407801.1">
    <property type="nucleotide sequence ID" value="NZ_FOMJ01000008.1"/>
</dbReference>
<feature type="transmembrane region" description="Helical" evidence="9">
    <location>
        <begin position="20"/>
        <end position="40"/>
    </location>
</feature>
<dbReference type="GO" id="GO:0017038">
    <property type="term" value="P:protein import"/>
    <property type="evidence" value="ECO:0007669"/>
    <property type="project" value="TreeGrafter"/>
</dbReference>
<dbReference type="Pfam" id="PF01618">
    <property type="entry name" value="MotA_ExbB"/>
    <property type="match status" value="1"/>
</dbReference>
<evidence type="ECO:0000259" key="10">
    <source>
        <dbReference type="Pfam" id="PF01618"/>
    </source>
</evidence>